<dbReference type="Pfam" id="PF05016">
    <property type="entry name" value="ParE_toxin"/>
    <property type="match status" value="1"/>
</dbReference>
<protein>
    <submittedName>
        <fullName evidence="3">Type II toxin-antitoxin system RelE/ParE family toxin</fullName>
    </submittedName>
</protein>
<dbReference type="RefSeq" id="WP_208339722.1">
    <property type="nucleotide sequence ID" value="NZ_CAWQFN010000563.1"/>
</dbReference>
<keyword evidence="2" id="KW-1277">Toxin-antitoxin system</keyword>
<dbReference type="Gene3D" id="3.30.2310.20">
    <property type="entry name" value="RelE-like"/>
    <property type="match status" value="1"/>
</dbReference>
<comment type="caution">
    <text evidence="3">The sequence shown here is derived from an EMBL/GenBank/DDBJ whole genome shotgun (WGS) entry which is preliminary data.</text>
</comment>
<dbReference type="PANTHER" id="PTHR33755">
    <property type="entry name" value="TOXIN PARE1-RELATED"/>
    <property type="match status" value="1"/>
</dbReference>
<reference evidence="4" key="1">
    <citation type="journal article" date="2021" name="Science">
        <title>Hunting the eagle killer: A cyanobacterial neurotoxin causes vacuolar myelinopathy.</title>
        <authorList>
            <person name="Breinlinger S."/>
            <person name="Phillips T.J."/>
            <person name="Haram B.N."/>
            <person name="Mares J."/>
            <person name="Martinez Yerena J.A."/>
            <person name="Hrouzek P."/>
            <person name="Sobotka R."/>
            <person name="Henderson W.M."/>
            <person name="Schmieder P."/>
            <person name="Williams S.M."/>
            <person name="Lauderdale J.D."/>
            <person name="Wilde H.D."/>
            <person name="Gerrin W."/>
            <person name="Kust A."/>
            <person name="Washington J.W."/>
            <person name="Wagner C."/>
            <person name="Geier B."/>
            <person name="Liebeke M."/>
            <person name="Enke H."/>
            <person name="Niedermeyer T.H.J."/>
            <person name="Wilde S.B."/>
        </authorList>
    </citation>
    <scope>NUCLEOTIDE SEQUENCE [LARGE SCALE GENOMIC DNA]</scope>
    <source>
        <strain evidence="4">Thurmond2011</strain>
    </source>
</reference>
<dbReference type="EMBL" id="JAALHA020000003">
    <property type="protein sequence ID" value="MDR9894750.1"/>
    <property type="molecule type" value="Genomic_DNA"/>
</dbReference>
<dbReference type="InterPro" id="IPR051803">
    <property type="entry name" value="TA_system_RelE-like_toxin"/>
</dbReference>
<dbReference type="PANTHER" id="PTHR33755:SF6">
    <property type="entry name" value="PLASMID STABILIZATION SYSTEM PROTEIN"/>
    <property type="match status" value="1"/>
</dbReference>
<organism evidence="3 4">
    <name type="scientific">Aetokthonos hydrillicola Thurmond2011</name>
    <dbReference type="NCBI Taxonomy" id="2712845"/>
    <lineage>
        <taxon>Bacteria</taxon>
        <taxon>Bacillati</taxon>
        <taxon>Cyanobacteriota</taxon>
        <taxon>Cyanophyceae</taxon>
        <taxon>Nostocales</taxon>
        <taxon>Hapalosiphonaceae</taxon>
        <taxon>Aetokthonos</taxon>
    </lineage>
</organism>
<sequence length="103" mass="12054">MSNFRRITPTASRDIENIMDYLAEKVSVEMAERFLEKINSKFQLLVKFPQIGSRRDELYPNLRSVTLEDYLIFYRLVPGGIEVMRVVGGYRDLEALFAENDED</sequence>
<name>A0AAP5I958_9CYAN</name>
<dbReference type="InterPro" id="IPR007712">
    <property type="entry name" value="RelE/ParE_toxin"/>
</dbReference>
<accession>A0AAP5I958</accession>
<dbReference type="AlphaFoldDB" id="A0AAP5I958"/>
<evidence type="ECO:0000256" key="1">
    <source>
        <dbReference type="ARBA" id="ARBA00006226"/>
    </source>
</evidence>
<evidence type="ECO:0000256" key="2">
    <source>
        <dbReference type="ARBA" id="ARBA00022649"/>
    </source>
</evidence>
<proteinExistence type="inferred from homology"/>
<comment type="similarity">
    <text evidence="1">Belongs to the RelE toxin family.</text>
</comment>
<evidence type="ECO:0000313" key="3">
    <source>
        <dbReference type="EMBL" id="MDR9894750.1"/>
    </source>
</evidence>
<dbReference type="Proteomes" id="UP000667802">
    <property type="component" value="Unassembled WGS sequence"/>
</dbReference>
<evidence type="ECO:0000313" key="4">
    <source>
        <dbReference type="Proteomes" id="UP000667802"/>
    </source>
</evidence>
<gene>
    <name evidence="3" type="ORF">G7B40_009235</name>
</gene>
<dbReference type="InterPro" id="IPR035093">
    <property type="entry name" value="RelE/ParE_toxin_dom_sf"/>
</dbReference>
<keyword evidence="4" id="KW-1185">Reference proteome</keyword>